<dbReference type="Proteomes" id="UP001375240">
    <property type="component" value="Unassembled WGS sequence"/>
</dbReference>
<proteinExistence type="predicted"/>
<accession>A0AAV9UJA8</accession>
<evidence type="ECO:0000313" key="1">
    <source>
        <dbReference type="EMBL" id="KAK6341434.1"/>
    </source>
</evidence>
<organism evidence="1 2">
    <name type="scientific">Orbilia brochopaga</name>
    <dbReference type="NCBI Taxonomy" id="3140254"/>
    <lineage>
        <taxon>Eukaryota</taxon>
        <taxon>Fungi</taxon>
        <taxon>Dikarya</taxon>
        <taxon>Ascomycota</taxon>
        <taxon>Pezizomycotina</taxon>
        <taxon>Orbiliomycetes</taxon>
        <taxon>Orbiliales</taxon>
        <taxon>Orbiliaceae</taxon>
        <taxon>Orbilia</taxon>
    </lineage>
</organism>
<dbReference type="EMBL" id="JAVHNQ010000007">
    <property type="protein sequence ID" value="KAK6341434.1"/>
    <property type="molecule type" value="Genomic_DNA"/>
</dbReference>
<reference evidence="1 2" key="1">
    <citation type="submission" date="2019-10" db="EMBL/GenBank/DDBJ databases">
        <authorList>
            <person name="Palmer J.M."/>
        </authorList>
    </citation>
    <scope>NUCLEOTIDE SEQUENCE [LARGE SCALE GENOMIC DNA]</scope>
    <source>
        <strain evidence="1 2">TWF696</strain>
    </source>
</reference>
<sequence>MSHLVYVHGQSGRCNGCLGKSPAVEGDGYHRLCDTSAVSSGDNKAKDDGSPEKNFDRLTRIWLARFIKSEVVALKVDGSMTYYVHEEALCNTSKLLTKEIINNEGTKAIIFDNYLNSQGQSVALGSFVQFCYLGDYSAQDVQNVDGLILHARVYILAVAVEAPELQKLALKKATAVCVRAGSGTASKNLNKLMSDVITVVHLVYSLTHDLNTGKMPSAIKDEARHKVSRVPIINRDEFRMLLAKFTASHIARVRMKQDFMSAVRKYPAFGCDVFMFVASGEKISVDDQGSLIL</sequence>
<evidence type="ECO:0000313" key="2">
    <source>
        <dbReference type="Proteomes" id="UP001375240"/>
    </source>
</evidence>
<evidence type="ECO:0008006" key="3">
    <source>
        <dbReference type="Google" id="ProtNLM"/>
    </source>
</evidence>
<name>A0AAV9UJA8_9PEZI</name>
<protein>
    <recommendedName>
        <fullName evidence="3">BTB domain-containing protein</fullName>
    </recommendedName>
</protein>
<dbReference type="AlphaFoldDB" id="A0AAV9UJA8"/>
<gene>
    <name evidence="1" type="ORF">TWF696_008509</name>
</gene>
<comment type="caution">
    <text evidence="1">The sequence shown here is derived from an EMBL/GenBank/DDBJ whole genome shotgun (WGS) entry which is preliminary data.</text>
</comment>
<keyword evidence="2" id="KW-1185">Reference proteome</keyword>